<proteinExistence type="predicted"/>
<name>A0A498RAD3_9FIRM</name>
<dbReference type="SUPFAM" id="SSF88874">
    <property type="entry name" value="Receptor-binding domain of short tail fibre protein gp12"/>
    <property type="match status" value="1"/>
</dbReference>
<protein>
    <recommendedName>
        <fullName evidence="3">Tail fiber protein</fullName>
    </recommendedName>
</protein>
<dbReference type="RefSeq" id="WP_207858420.1">
    <property type="nucleotide sequence ID" value="NZ_UPPP01000133.1"/>
</dbReference>
<sequence>MANPTLPRKDDLVGNPTAGTFKTALGQFFDYVSGLVAGMIQNTPAGNITATDVQSAINELDTKKASIDYVDSHKGLNSWQVGKAYEVGDICYSANAPNYARMECITAGTSAMTEPTWTGVGTYLTDGTVKWIVDDIRDGVLPGDIAPPSMIVRPGRVKLIGQLVNRSDYPRLWNFANTNGLATTEAKWSGGLWGLFSVGDGSTTFRLPDLRGEDIRVLDDNRGFDQTNITGNTTSGSNAIANISIPGGMTTAVLAVGMPISGSGIPTGATVSSIVSSTSITISANVTATVTGVTLMVTGRLLGSAEHSSIESHLHSGGFTTGTVWLQRYSSTSYGWPGSEVNPGTYNTGATGGPETRGKNIAYYATMKY</sequence>
<gene>
    <name evidence="1" type="ORF">LUCI_4954</name>
</gene>
<dbReference type="EMBL" id="UPPP01000133">
    <property type="protein sequence ID" value="VBB09656.1"/>
    <property type="molecule type" value="Genomic_DNA"/>
</dbReference>
<dbReference type="AlphaFoldDB" id="A0A498RAD3"/>
<accession>A0A498RAD3</accession>
<keyword evidence="2" id="KW-1185">Reference proteome</keyword>
<dbReference type="Proteomes" id="UP000277811">
    <property type="component" value="Unassembled WGS sequence"/>
</dbReference>
<evidence type="ECO:0000313" key="1">
    <source>
        <dbReference type="EMBL" id="VBB09656.1"/>
    </source>
</evidence>
<organism evidence="1 2">
    <name type="scientific">Lucifera butyrica</name>
    <dbReference type="NCBI Taxonomy" id="1351585"/>
    <lineage>
        <taxon>Bacteria</taxon>
        <taxon>Bacillati</taxon>
        <taxon>Bacillota</taxon>
        <taxon>Negativicutes</taxon>
        <taxon>Veillonellales</taxon>
        <taxon>Veillonellaceae</taxon>
        <taxon>Lucifera</taxon>
    </lineage>
</organism>
<evidence type="ECO:0000313" key="2">
    <source>
        <dbReference type="Proteomes" id="UP000277811"/>
    </source>
</evidence>
<reference evidence="1 2" key="1">
    <citation type="submission" date="2018-06" db="EMBL/GenBank/DDBJ databases">
        <authorList>
            <person name="Strepis N."/>
        </authorList>
    </citation>
    <scope>NUCLEOTIDE SEQUENCE [LARGE SCALE GENOMIC DNA]</scope>
    <source>
        <strain evidence="1">LUCI</strain>
    </source>
</reference>
<evidence type="ECO:0008006" key="3">
    <source>
        <dbReference type="Google" id="ProtNLM"/>
    </source>
</evidence>